<reference evidence="4 5" key="1">
    <citation type="submission" date="2023-07" db="EMBL/GenBank/DDBJ databases">
        <title>Sorghum-associated microbial communities from plants grown in Nebraska, USA.</title>
        <authorList>
            <person name="Schachtman D."/>
        </authorList>
    </citation>
    <scope>NUCLEOTIDE SEQUENCE [LARGE SCALE GENOMIC DNA]</scope>
    <source>
        <strain evidence="4 5">584</strain>
    </source>
</reference>
<evidence type="ECO:0000313" key="4">
    <source>
        <dbReference type="EMBL" id="MDR6293821.1"/>
    </source>
</evidence>
<dbReference type="Gene3D" id="3.40.50.150">
    <property type="entry name" value="Vaccinia Virus protein VP39"/>
    <property type="match status" value="1"/>
</dbReference>
<evidence type="ECO:0000259" key="3">
    <source>
        <dbReference type="Pfam" id="PF05175"/>
    </source>
</evidence>
<feature type="domain" description="Methyltransferase small" evidence="3">
    <location>
        <begin position="36"/>
        <end position="188"/>
    </location>
</feature>
<dbReference type="CDD" id="cd02440">
    <property type="entry name" value="AdoMet_MTases"/>
    <property type="match status" value="1"/>
</dbReference>
<comment type="caution">
    <text evidence="4">The sequence shown here is derived from an EMBL/GenBank/DDBJ whole genome shotgun (WGS) entry which is preliminary data.</text>
</comment>
<gene>
    <name evidence="4" type="ORF">E9232_006374</name>
</gene>
<dbReference type="Pfam" id="PF05175">
    <property type="entry name" value="MTS"/>
    <property type="match status" value="1"/>
</dbReference>
<keyword evidence="5" id="KW-1185">Reference proteome</keyword>
<organism evidence="4 5">
    <name type="scientific">Inquilinus ginsengisoli</name>
    <dbReference type="NCBI Taxonomy" id="363840"/>
    <lineage>
        <taxon>Bacteria</taxon>
        <taxon>Pseudomonadati</taxon>
        <taxon>Pseudomonadota</taxon>
        <taxon>Alphaproteobacteria</taxon>
        <taxon>Rhodospirillales</taxon>
        <taxon>Rhodospirillaceae</taxon>
        <taxon>Inquilinus</taxon>
    </lineage>
</organism>
<protein>
    <submittedName>
        <fullName evidence="4">tRNA1(Val) A37 N6-methylase TrmN6</fullName>
    </submittedName>
</protein>
<keyword evidence="1" id="KW-0489">Methyltransferase</keyword>
<evidence type="ECO:0000313" key="5">
    <source>
        <dbReference type="Proteomes" id="UP001262410"/>
    </source>
</evidence>
<evidence type="ECO:0000256" key="1">
    <source>
        <dbReference type="ARBA" id="ARBA00022603"/>
    </source>
</evidence>
<dbReference type="SUPFAM" id="SSF53335">
    <property type="entry name" value="S-adenosyl-L-methionine-dependent methyltransferases"/>
    <property type="match status" value="1"/>
</dbReference>
<dbReference type="InterPro" id="IPR007848">
    <property type="entry name" value="Small_mtfrase_dom"/>
</dbReference>
<keyword evidence="1" id="KW-0808">Transferase</keyword>
<dbReference type="InterPro" id="IPR029063">
    <property type="entry name" value="SAM-dependent_MTases_sf"/>
</dbReference>
<dbReference type="Proteomes" id="UP001262410">
    <property type="component" value="Unassembled WGS sequence"/>
</dbReference>
<dbReference type="PANTHER" id="PTHR47739:SF1">
    <property type="entry name" value="TRNA1(VAL) (ADENINE(37)-N6)-METHYLTRANSFERASE"/>
    <property type="match status" value="1"/>
</dbReference>
<name>A0ABU1JYW9_9PROT</name>
<accession>A0ABU1JYW9</accession>
<dbReference type="EMBL" id="JAVDPW010000014">
    <property type="protein sequence ID" value="MDR6293821.1"/>
    <property type="molecule type" value="Genomic_DNA"/>
</dbReference>
<dbReference type="InterPro" id="IPR050210">
    <property type="entry name" value="tRNA_Adenine-N(6)_MTase"/>
</dbReference>
<proteinExistence type="predicted"/>
<dbReference type="RefSeq" id="WP_309801102.1">
    <property type="nucleotide sequence ID" value="NZ_JAVDPW010000014.1"/>
</dbReference>
<dbReference type="PANTHER" id="PTHR47739">
    <property type="entry name" value="TRNA1(VAL) (ADENINE(37)-N6)-METHYLTRANSFERASE"/>
    <property type="match status" value="1"/>
</dbReference>
<keyword evidence="2" id="KW-0949">S-adenosyl-L-methionine</keyword>
<sequence length="252" mass="25962">MPEAAAAVSGEDRLLDGRVRLRQLREGYRAAIDPVLLAAAVAAEPGERVADLGCGVGAALLCLATRCPGVAVTGVERDPVLAGLARENLGLNGLAGRAVIVEGSVAAPIPGAPFDRVMVNPPFLPPGRGRASAHPIKAAANVEDGLALHGWIDAAARALKPRGWLTLIHRADRVDEICAALRPAFGSVTLFPLWPKAGAPARRILVQARRGGRSPAVLSAGLVLHDSDGGFTPAAQAVLRDAAPLAVRGRAF</sequence>
<evidence type="ECO:0000256" key="2">
    <source>
        <dbReference type="ARBA" id="ARBA00022691"/>
    </source>
</evidence>